<keyword evidence="10" id="KW-1185">Reference proteome</keyword>
<comment type="similarity">
    <text evidence="2">Belongs to the mitochondrion-specific ribosomal protein mS29 family.</text>
</comment>
<evidence type="ECO:0000256" key="8">
    <source>
        <dbReference type="SAM" id="MobiDB-lite"/>
    </source>
</evidence>
<dbReference type="Pfam" id="PF10236">
    <property type="entry name" value="DAP3"/>
    <property type="match status" value="1"/>
</dbReference>
<reference evidence="10" key="2">
    <citation type="submission" date="2013-12" db="EMBL/GenBank/DDBJ databases">
        <title>Evolution of pathogenesis and genome organization in the Tremellales.</title>
        <authorList>
            <person name="Cuomo C."/>
            <person name="Litvintseva A."/>
            <person name="Heitman J."/>
            <person name="Chen Y."/>
            <person name="Sun S."/>
            <person name="Springer D."/>
            <person name="Dromer F."/>
            <person name="Young S."/>
            <person name="Zeng Q."/>
            <person name="Chapman S."/>
            <person name="Gujja S."/>
            <person name="Saif S."/>
            <person name="Birren B."/>
        </authorList>
    </citation>
    <scope>NUCLEOTIDE SEQUENCE [LARGE SCALE GENOMIC DNA]</scope>
    <source>
        <strain evidence="10">BCC8398</strain>
    </source>
</reference>
<sequence length="441" mass="47022">MRPIVRFAPSPLSRGISTTAPALAAPPQKKAAASSKTVKQGFNQKKKESASGGGGGSGNATIALRFSMAGSPPDLSDMAPLQPGKYRKEHVGKPALIREGTFEKLKASGLPKNLEKELSSSGGPASVIRQSTVELAQKLEEGKDRNSKDARFVLTGERGSGKSMLLLQTVAYACESGWIVLCNPRASEWTNSSSHYVYDSTTQTFSQWQSAQRILSTLSATNGNKLEAITLSSDVELAQGRMVEAGSSLDTLVQTGAKDDRVAVKALDAVMAVLEEQTQYPVLWAIDEAQTLFTTSKYRTADYTPIEPYHLSTPRLALDFIAGRRTFSRGAVITALSLSDPTTLPSPALNTALSLSSPRPITPYTQLDPYHLAHASSGLNKIAVPFGMNAAEASGMFELFARKGWAPGGTDQLFMESFTASGGNPGELARGLERTYLALTA</sequence>
<gene>
    <name evidence="9" type="ORF">I316_03436</name>
</gene>
<dbReference type="InterPro" id="IPR027417">
    <property type="entry name" value="P-loop_NTPase"/>
</dbReference>
<evidence type="ECO:0000256" key="5">
    <source>
        <dbReference type="ARBA" id="ARBA00023128"/>
    </source>
</evidence>
<dbReference type="PIRSF" id="PIRSF036996">
    <property type="entry name" value="RSM23"/>
    <property type="match status" value="1"/>
</dbReference>
<evidence type="ECO:0000256" key="2">
    <source>
        <dbReference type="ARBA" id="ARBA00009863"/>
    </source>
</evidence>
<keyword evidence="6" id="KW-0687">Ribonucleoprotein</keyword>
<organism evidence="9 10">
    <name type="scientific">Kwoniella heveanensis BCC8398</name>
    <dbReference type="NCBI Taxonomy" id="1296120"/>
    <lineage>
        <taxon>Eukaryota</taxon>
        <taxon>Fungi</taxon>
        <taxon>Dikarya</taxon>
        <taxon>Basidiomycota</taxon>
        <taxon>Agaricomycotina</taxon>
        <taxon>Tremellomycetes</taxon>
        <taxon>Tremellales</taxon>
        <taxon>Cryptococcaceae</taxon>
        <taxon>Kwoniella</taxon>
    </lineage>
</organism>
<evidence type="ECO:0000256" key="3">
    <source>
        <dbReference type="ARBA" id="ARBA00022946"/>
    </source>
</evidence>
<dbReference type="GO" id="GO:0032543">
    <property type="term" value="P:mitochondrial translation"/>
    <property type="evidence" value="ECO:0007669"/>
    <property type="project" value="InterPro"/>
</dbReference>
<proteinExistence type="inferred from homology"/>
<dbReference type="PANTHER" id="PTHR12810">
    <property type="entry name" value="MITOCHONDRIAL 28S RIBOSOMAL PROTEIN S29"/>
    <property type="match status" value="1"/>
</dbReference>
<dbReference type="PANTHER" id="PTHR12810:SF0">
    <property type="entry name" value="SMALL RIBOSOMAL SUBUNIT PROTEIN MS29"/>
    <property type="match status" value="1"/>
</dbReference>
<protein>
    <recommendedName>
        <fullName evidence="7">Small ribosomal subunit protein mS29</fullName>
    </recommendedName>
</protein>
<dbReference type="InterPro" id="IPR017082">
    <property type="entry name" value="Ribosomal_mS29_fun"/>
</dbReference>
<reference evidence="9 10" key="1">
    <citation type="submission" date="2013-07" db="EMBL/GenBank/DDBJ databases">
        <title>The Genome Sequence of Cryptococcus heveanensis BCC8398.</title>
        <authorList>
            <consortium name="The Broad Institute Genome Sequencing Platform"/>
            <person name="Cuomo C."/>
            <person name="Litvintseva A."/>
            <person name="Chen Y."/>
            <person name="Heitman J."/>
            <person name="Sun S."/>
            <person name="Springer D."/>
            <person name="Dromer F."/>
            <person name="Young S.K."/>
            <person name="Zeng Q."/>
            <person name="Gargeya S."/>
            <person name="Fitzgerald M."/>
            <person name="Abouelleil A."/>
            <person name="Alvarado L."/>
            <person name="Berlin A.M."/>
            <person name="Chapman S.B."/>
            <person name="Dewar J."/>
            <person name="Goldberg J."/>
            <person name="Griggs A."/>
            <person name="Gujja S."/>
            <person name="Hansen M."/>
            <person name="Howarth C."/>
            <person name="Imamovic A."/>
            <person name="Larimer J."/>
            <person name="McCowan C."/>
            <person name="Murphy C."/>
            <person name="Pearson M."/>
            <person name="Priest M."/>
            <person name="Roberts A."/>
            <person name="Saif S."/>
            <person name="Shea T."/>
            <person name="Sykes S."/>
            <person name="Wortman J."/>
            <person name="Nusbaum C."/>
            <person name="Birren B."/>
        </authorList>
    </citation>
    <scope>NUCLEOTIDE SEQUENCE [LARGE SCALE GENOMIC DNA]</scope>
    <source>
        <strain evidence="9 10">BCC8398</strain>
    </source>
</reference>
<accession>A0A1B9GV20</accession>
<dbReference type="AlphaFoldDB" id="A0A1B9GV20"/>
<dbReference type="GO" id="GO:0005763">
    <property type="term" value="C:mitochondrial small ribosomal subunit"/>
    <property type="evidence" value="ECO:0007669"/>
    <property type="project" value="InterPro"/>
</dbReference>
<dbReference type="Proteomes" id="UP000092666">
    <property type="component" value="Unassembled WGS sequence"/>
</dbReference>
<feature type="compositionally biased region" description="Low complexity" evidence="8">
    <location>
        <begin position="17"/>
        <end position="37"/>
    </location>
</feature>
<evidence type="ECO:0000256" key="4">
    <source>
        <dbReference type="ARBA" id="ARBA00022980"/>
    </source>
</evidence>
<dbReference type="InterPro" id="IPR019368">
    <property type="entry name" value="Ribosomal_mS29"/>
</dbReference>
<keyword evidence="4" id="KW-0689">Ribosomal protein</keyword>
<evidence type="ECO:0000256" key="6">
    <source>
        <dbReference type="ARBA" id="ARBA00023274"/>
    </source>
</evidence>
<dbReference type="STRING" id="1296120.A0A1B9GV20"/>
<dbReference type="GO" id="GO:0003735">
    <property type="term" value="F:structural constituent of ribosome"/>
    <property type="evidence" value="ECO:0007669"/>
    <property type="project" value="TreeGrafter"/>
</dbReference>
<evidence type="ECO:0000313" key="9">
    <source>
        <dbReference type="EMBL" id="OCF34889.1"/>
    </source>
</evidence>
<evidence type="ECO:0000313" key="10">
    <source>
        <dbReference type="Proteomes" id="UP000092666"/>
    </source>
</evidence>
<keyword evidence="5" id="KW-0496">Mitochondrion</keyword>
<evidence type="ECO:0000256" key="7">
    <source>
        <dbReference type="ARBA" id="ARBA00035140"/>
    </source>
</evidence>
<feature type="region of interest" description="Disordered" evidence="8">
    <location>
        <begin position="1"/>
        <end position="58"/>
    </location>
</feature>
<dbReference type="OrthoDB" id="274828at2759"/>
<evidence type="ECO:0000256" key="1">
    <source>
        <dbReference type="ARBA" id="ARBA00004173"/>
    </source>
</evidence>
<name>A0A1B9GV20_9TREE</name>
<comment type="subcellular location">
    <subcellularLocation>
        <location evidence="1">Mitochondrion</location>
    </subcellularLocation>
</comment>
<dbReference type="Gene3D" id="3.40.50.300">
    <property type="entry name" value="P-loop containing nucleotide triphosphate hydrolases"/>
    <property type="match status" value="1"/>
</dbReference>
<dbReference type="EMBL" id="KV700123">
    <property type="protein sequence ID" value="OCF34889.1"/>
    <property type="molecule type" value="Genomic_DNA"/>
</dbReference>
<keyword evidence="3" id="KW-0809">Transit peptide</keyword>